<dbReference type="SMART" id="SM00355">
    <property type="entry name" value="ZnF_C2H2"/>
    <property type="match status" value="3"/>
</dbReference>
<keyword evidence="3 8" id="KW-0863">Zinc-finger</keyword>
<evidence type="ECO:0000256" key="5">
    <source>
        <dbReference type="ARBA" id="ARBA00023015"/>
    </source>
</evidence>
<dbReference type="FunFam" id="3.30.160.60:FF:000131">
    <property type="entry name" value="protein indeterminate-domain 5, chloroplastic-like"/>
    <property type="match status" value="1"/>
</dbReference>
<dbReference type="SUPFAM" id="SSF57667">
    <property type="entry name" value="beta-beta-alpha zinc fingers"/>
    <property type="match status" value="1"/>
</dbReference>
<dbReference type="Proteomes" id="UP000265566">
    <property type="component" value="Chromosome 2"/>
</dbReference>
<evidence type="ECO:0000259" key="10">
    <source>
        <dbReference type="PROSITE" id="PS50157"/>
    </source>
</evidence>
<evidence type="ECO:0000256" key="4">
    <source>
        <dbReference type="ARBA" id="ARBA00022833"/>
    </source>
</evidence>
<dbReference type="Pfam" id="PF22995">
    <property type="entry name" value="C2CH-3rd_BIRD-IDD"/>
    <property type="match status" value="1"/>
</dbReference>
<dbReference type="ExpressionAtlas" id="G7IKT3">
    <property type="expression patterns" value="differential"/>
</dbReference>
<protein>
    <submittedName>
        <fullName evidence="11">C2H2-type zinc finger protein</fullName>
    </submittedName>
    <submittedName>
        <fullName evidence="12">Putative transcription factor C2H2 family</fullName>
    </submittedName>
</protein>
<evidence type="ECO:0000256" key="1">
    <source>
        <dbReference type="ARBA" id="ARBA00022723"/>
    </source>
</evidence>
<dbReference type="OrthoDB" id="6354171at2759"/>
<evidence type="ECO:0000256" key="6">
    <source>
        <dbReference type="ARBA" id="ARBA00023125"/>
    </source>
</evidence>
<dbReference type="GO" id="GO:0005634">
    <property type="term" value="C:nucleus"/>
    <property type="evidence" value="ECO:0000318"/>
    <property type="project" value="GO_Central"/>
</dbReference>
<dbReference type="Pfam" id="PF22996">
    <property type="entry name" value="C2H2-2nd_BIRD-IDD"/>
    <property type="match status" value="1"/>
</dbReference>
<dbReference type="Gene3D" id="3.30.160.60">
    <property type="entry name" value="Classic Zinc Finger"/>
    <property type="match status" value="2"/>
</dbReference>
<evidence type="ECO:0000256" key="2">
    <source>
        <dbReference type="ARBA" id="ARBA00022737"/>
    </source>
</evidence>
<dbReference type="PANTHER" id="PTHR10593:SF211">
    <property type="entry name" value="C2H2-TYPE DOMAIN-CONTAINING PROTEIN"/>
    <property type="match status" value="1"/>
</dbReference>
<organism evidence="11 14">
    <name type="scientific">Medicago truncatula</name>
    <name type="common">Barrel medic</name>
    <name type="synonym">Medicago tribuloides</name>
    <dbReference type="NCBI Taxonomy" id="3880"/>
    <lineage>
        <taxon>Eukaryota</taxon>
        <taxon>Viridiplantae</taxon>
        <taxon>Streptophyta</taxon>
        <taxon>Embryophyta</taxon>
        <taxon>Tracheophyta</taxon>
        <taxon>Spermatophyta</taxon>
        <taxon>Magnoliopsida</taxon>
        <taxon>eudicotyledons</taxon>
        <taxon>Gunneridae</taxon>
        <taxon>Pentapetalae</taxon>
        <taxon>rosids</taxon>
        <taxon>fabids</taxon>
        <taxon>Fabales</taxon>
        <taxon>Fabaceae</taxon>
        <taxon>Papilionoideae</taxon>
        <taxon>50 kb inversion clade</taxon>
        <taxon>NPAAA clade</taxon>
        <taxon>Hologalegina</taxon>
        <taxon>IRL clade</taxon>
        <taxon>Trifolieae</taxon>
        <taxon>Medicago</taxon>
    </lineage>
</organism>
<keyword evidence="5" id="KW-0805">Transcription regulation</keyword>
<dbReference type="Proteomes" id="UP000002051">
    <property type="component" value="Chromosome 2"/>
</dbReference>
<dbReference type="InterPro" id="IPR055186">
    <property type="entry name" value="C2H2-2nd_BIRD-IDD"/>
</dbReference>
<dbReference type="AlphaFoldDB" id="G7IKT3"/>
<dbReference type="GO" id="GO:0003700">
    <property type="term" value="F:DNA-binding transcription factor activity"/>
    <property type="evidence" value="ECO:0000318"/>
    <property type="project" value="GO_Central"/>
</dbReference>
<reference evidence="11 14" key="2">
    <citation type="journal article" date="2014" name="BMC Genomics">
        <title>An improved genome release (version Mt4.0) for the model legume Medicago truncatula.</title>
        <authorList>
            <person name="Tang H."/>
            <person name="Krishnakumar V."/>
            <person name="Bidwell S."/>
            <person name="Rosen B."/>
            <person name="Chan A."/>
            <person name="Zhou S."/>
            <person name="Gentzbittel L."/>
            <person name="Childs K.L."/>
            <person name="Yandell M."/>
            <person name="Gundlach H."/>
            <person name="Mayer K.F."/>
            <person name="Schwartz D.C."/>
            <person name="Town C.D."/>
        </authorList>
    </citation>
    <scope>GENOME REANNOTATION</scope>
    <source>
        <strain evidence="13 14">cv. Jemalong A17</strain>
    </source>
</reference>
<keyword evidence="4" id="KW-0862">Zinc</keyword>
<dbReference type="PANTHER" id="PTHR10593">
    <property type="entry name" value="SERINE/THREONINE-PROTEIN KINASE RIO"/>
    <property type="match status" value="1"/>
</dbReference>
<reference evidence="13" key="3">
    <citation type="submission" date="2015-04" db="UniProtKB">
        <authorList>
            <consortium name="EnsemblPlants"/>
        </authorList>
    </citation>
    <scope>IDENTIFICATION</scope>
    <source>
        <strain evidence="13">cv. Jemalong A17</strain>
    </source>
</reference>
<accession>G7IKT3</accession>
<keyword evidence="14" id="KW-1185">Reference proteome</keyword>
<evidence type="ECO:0000256" key="7">
    <source>
        <dbReference type="ARBA" id="ARBA00023163"/>
    </source>
</evidence>
<accession>A0A0C3V7W9</accession>
<feature type="domain" description="C2H2-type" evidence="10">
    <location>
        <begin position="61"/>
        <end position="83"/>
    </location>
</feature>
<dbReference type="EMBL" id="CM001218">
    <property type="protein sequence ID" value="AES67460.2"/>
    <property type="molecule type" value="Genomic_DNA"/>
</dbReference>
<dbReference type="eggNOG" id="KOG1721">
    <property type="taxonomic scope" value="Eukaryota"/>
</dbReference>
<dbReference type="HOGENOM" id="CLU_014578_3_1_1"/>
<proteinExistence type="predicted"/>
<dbReference type="Pfam" id="PF22992">
    <property type="entry name" value="C2CH-4th_BIRD-IDD"/>
    <property type="match status" value="1"/>
</dbReference>
<gene>
    <name evidence="11" type="ordered locus">MTR_2g093960</name>
    <name evidence="12" type="ORF">MtrunA17_Chr2g0326381</name>
</gene>
<reference evidence="15" key="4">
    <citation type="journal article" date="2018" name="Nat. Plants">
        <title>Whole-genome landscape of Medicago truncatula symbiotic genes.</title>
        <authorList>
            <person name="Pecrix Y."/>
            <person name="Staton S.E."/>
            <person name="Sallet E."/>
            <person name="Lelandais-Briere C."/>
            <person name="Moreau S."/>
            <person name="Carrere S."/>
            <person name="Blein T."/>
            <person name="Jardinaud M.F."/>
            <person name="Latrasse D."/>
            <person name="Zouine M."/>
            <person name="Zahm M."/>
            <person name="Kreplak J."/>
            <person name="Mayjonade B."/>
            <person name="Satge C."/>
            <person name="Perez M."/>
            <person name="Cauet S."/>
            <person name="Marande W."/>
            <person name="Chantry-Darmon C."/>
            <person name="Lopez-Roques C."/>
            <person name="Bouchez O."/>
            <person name="Berard A."/>
            <person name="Debelle F."/>
            <person name="Munos S."/>
            <person name="Bendahmane A."/>
            <person name="Berges H."/>
            <person name="Niebel A."/>
            <person name="Buitink J."/>
            <person name="Frugier F."/>
            <person name="Benhamed M."/>
            <person name="Crespi M."/>
            <person name="Gouzy J."/>
            <person name="Gamas P."/>
        </authorList>
    </citation>
    <scope>NUCLEOTIDE SEQUENCE [LARGE SCALE GENOMIC DNA]</scope>
    <source>
        <strain evidence="15">cv. Jemalong A17</strain>
    </source>
</reference>
<dbReference type="Pfam" id="PF00096">
    <property type="entry name" value="zf-C2H2"/>
    <property type="match status" value="1"/>
</dbReference>
<keyword evidence="7" id="KW-0804">Transcription</keyword>
<evidence type="ECO:0000256" key="9">
    <source>
        <dbReference type="SAM" id="MobiDB-lite"/>
    </source>
</evidence>
<keyword evidence="6" id="KW-0238">DNA-binding</keyword>
<evidence type="ECO:0000313" key="12">
    <source>
        <dbReference type="EMBL" id="RHN75917.1"/>
    </source>
</evidence>
<evidence type="ECO:0000313" key="14">
    <source>
        <dbReference type="Proteomes" id="UP000002051"/>
    </source>
</evidence>
<dbReference type="Gramene" id="rna12177">
    <property type="protein sequence ID" value="RHN75917.1"/>
    <property type="gene ID" value="gene12177"/>
</dbReference>
<dbReference type="GO" id="GO:0008270">
    <property type="term" value="F:zinc ion binding"/>
    <property type="evidence" value="ECO:0007669"/>
    <property type="project" value="UniProtKB-KW"/>
</dbReference>
<dbReference type="PROSITE" id="PS00028">
    <property type="entry name" value="ZINC_FINGER_C2H2_1"/>
    <property type="match status" value="1"/>
</dbReference>
<evidence type="ECO:0000256" key="3">
    <source>
        <dbReference type="ARBA" id="ARBA00022771"/>
    </source>
</evidence>
<evidence type="ECO:0000313" key="13">
    <source>
        <dbReference type="EnsemblPlants" id="AES67460"/>
    </source>
</evidence>
<dbReference type="InterPro" id="IPR036236">
    <property type="entry name" value="Znf_C2H2_sf"/>
</dbReference>
<dbReference type="InterPro" id="IPR055187">
    <property type="entry name" value="C2CH-3rd_BIRD-IDD"/>
</dbReference>
<dbReference type="GO" id="GO:0003677">
    <property type="term" value="F:DNA binding"/>
    <property type="evidence" value="ECO:0007669"/>
    <property type="project" value="UniProtKB-KW"/>
</dbReference>
<reference evidence="11 14" key="1">
    <citation type="journal article" date="2011" name="Nature">
        <title>The Medicago genome provides insight into the evolution of rhizobial symbioses.</title>
        <authorList>
            <person name="Young N.D."/>
            <person name="Debelle F."/>
            <person name="Oldroyd G.E."/>
            <person name="Geurts R."/>
            <person name="Cannon S.B."/>
            <person name="Udvardi M.K."/>
            <person name="Benedito V.A."/>
            <person name="Mayer K.F."/>
            <person name="Gouzy J."/>
            <person name="Schoof H."/>
            <person name="Van de Peer Y."/>
            <person name="Proost S."/>
            <person name="Cook D.R."/>
            <person name="Meyers B.C."/>
            <person name="Spannagl M."/>
            <person name="Cheung F."/>
            <person name="De Mita S."/>
            <person name="Krishnakumar V."/>
            <person name="Gundlach H."/>
            <person name="Zhou S."/>
            <person name="Mudge J."/>
            <person name="Bharti A.K."/>
            <person name="Murray J.D."/>
            <person name="Naoumkina M.A."/>
            <person name="Rosen B."/>
            <person name="Silverstein K.A."/>
            <person name="Tang H."/>
            <person name="Rombauts S."/>
            <person name="Zhao P.X."/>
            <person name="Zhou P."/>
            <person name="Barbe V."/>
            <person name="Bardou P."/>
            <person name="Bechner M."/>
            <person name="Bellec A."/>
            <person name="Berger A."/>
            <person name="Berges H."/>
            <person name="Bidwell S."/>
            <person name="Bisseling T."/>
            <person name="Choisne N."/>
            <person name="Couloux A."/>
            <person name="Denny R."/>
            <person name="Deshpande S."/>
            <person name="Dai X."/>
            <person name="Doyle J.J."/>
            <person name="Dudez A.M."/>
            <person name="Farmer A.D."/>
            <person name="Fouteau S."/>
            <person name="Franken C."/>
            <person name="Gibelin C."/>
            <person name="Gish J."/>
            <person name="Goldstein S."/>
            <person name="Gonzalez A.J."/>
            <person name="Green P.J."/>
            <person name="Hallab A."/>
            <person name="Hartog M."/>
            <person name="Hua A."/>
            <person name="Humphray S.J."/>
            <person name="Jeong D.H."/>
            <person name="Jing Y."/>
            <person name="Jocker A."/>
            <person name="Kenton S.M."/>
            <person name="Kim D.J."/>
            <person name="Klee K."/>
            <person name="Lai H."/>
            <person name="Lang C."/>
            <person name="Lin S."/>
            <person name="Macmil S.L."/>
            <person name="Magdelenat G."/>
            <person name="Matthews L."/>
            <person name="McCorrison J."/>
            <person name="Monaghan E.L."/>
            <person name="Mun J.H."/>
            <person name="Najar F.Z."/>
            <person name="Nicholson C."/>
            <person name="Noirot C."/>
            <person name="O'Bleness M."/>
            <person name="Paule C.R."/>
            <person name="Poulain J."/>
            <person name="Prion F."/>
            <person name="Qin B."/>
            <person name="Qu C."/>
            <person name="Retzel E.F."/>
            <person name="Riddle C."/>
            <person name="Sallet E."/>
            <person name="Samain S."/>
            <person name="Samson N."/>
            <person name="Sanders I."/>
            <person name="Saurat O."/>
            <person name="Scarpelli C."/>
            <person name="Schiex T."/>
            <person name="Segurens B."/>
            <person name="Severin A.J."/>
            <person name="Sherrier D.J."/>
            <person name="Shi R."/>
            <person name="Sims S."/>
            <person name="Singer S.R."/>
            <person name="Sinharoy S."/>
            <person name="Sterck L."/>
            <person name="Viollet A."/>
            <person name="Wang B.B."/>
            <person name="Wang K."/>
            <person name="Wang M."/>
            <person name="Wang X."/>
            <person name="Warfsmann J."/>
            <person name="Weissenbach J."/>
            <person name="White D.D."/>
            <person name="White J.D."/>
            <person name="Wiley G.B."/>
            <person name="Wincker P."/>
            <person name="Xing Y."/>
            <person name="Yang L."/>
            <person name="Yao Z."/>
            <person name="Ying F."/>
            <person name="Zhai J."/>
            <person name="Zhou L."/>
            <person name="Zuber A."/>
            <person name="Denarie J."/>
            <person name="Dixon R.A."/>
            <person name="May G.D."/>
            <person name="Schwartz D.C."/>
            <person name="Rogers J."/>
            <person name="Quetier F."/>
            <person name="Town C.D."/>
            <person name="Roe B.A."/>
        </authorList>
    </citation>
    <scope>NUCLEOTIDE SEQUENCE [LARGE SCALE GENOMIC DNA]</scope>
    <source>
        <strain evidence="11">A17</strain>
        <strain evidence="13 14">cv. Jemalong A17</strain>
    </source>
</reference>
<dbReference type="STRING" id="3880.G7IKT3"/>
<dbReference type="InterPro" id="IPR031140">
    <property type="entry name" value="IDD1-16"/>
</dbReference>
<dbReference type="InterPro" id="IPR013087">
    <property type="entry name" value="Znf_C2H2_type"/>
</dbReference>
<evidence type="ECO:0000313" key="15">
    <source>
        <dbReference type="Proteomes" id="UP000265566"/>
    </source>
</evidence>
<dbReference type="PaxDb" id="3880-AES67460"/>
<evidence type="ECO:0000256" key="8">
    <source>
        <dbReference type="PROSITE-ProRule" id="PRU00042"/>
    </source>
</evidence>
<name>G7IKT3_MEDTR</name>
<dbReference type="PROSITE" id="PS50157">
    <property type="entry name" value="ZINC_FINGER_C2H2_2"/>
    <property type="match status" value="1"/>
</dbReference>
<keyword evidence="1" id="KW-0479">Metal-binding</keyword>
<dbReference type="EMBL" id="PSQE01000002">
    <property type="protein sequence ID" value="RHN75917.1"/>
    <property type="molecule type" value="Genomic_DNA"/>
</dbReference>
<dbReference type="FunFam" id="3.30.160.60:FF:000554">
    <property type="entry name" value="protein indeterminate-domain 12-like"/>
    <property type="match status" value="1"/>
</dbReference>
<reference evidence="12" key="5">
    <citation type="journal article" date="2018" name="Nat. Plants">
        <title>Whole-genome landscape of Medicago truncatula symbiotic genes.</title>
        <authorList>
            <person name="Pecrix Y."/>
            <person name="Gamas P."/>
            <person name="Carrere S."/>
        </authorList>
    </citation>
    <scope>NUCLEOTIDE SEQUENCE</scope>
    <source>
        <tissue evidence="12">Leaves</tissue>
    </source>
</reference>
<sequence>MMSEEAVSDTSNFRGTSNSNPNPPNPNSNSVKRKRSLPGTPDPDSEVIALSPKSLMTSNRFICEVCNKGFKRDQNLQLHRRGHNLPWKLKQRNKLEVIRKKVYVCPEKSCVHHDPSRALGDLTGIKKHFSRKHGEKKWKCDKCSKKYAVQSDWKAHSKICGTKEYRCDCGTLFSRKDSFLTHRAFCESLVEGSARIGSVPAVISNFGNNLLINTQAPRNIPHGLFGLNPEYGGSGQETFMGNFPNNNIPHHSYLPNSSAFSSSGANSDLELVHTFGLLPQGQWMNYRYNDQHAETSFTSSGVLKLEQQQQEDKMHDLSHLYSQNQLQGCPSHVSTMQNTTTKVINGNNIVEVKKLFNHGNHATNFNEDQLSLTRDFLGVGDDSLKRTLLQQEMIPRFNPIGSVTNLQSEFGGHY</sequence>
<keyword evidence="2" id="KW-0677">Repeat</keyword>
<feature type="region of interest" description="Disordered" evidence="9">
    <location>
        <begin position="1"/>
        <end position="51"/>
    </location>
</feature>
<dbReference type="EnsemblPlants" id="AES67460">
    <property type="protein sequence ID" value="AES67460"/>
    <property type="gene ID" value="MTR_2g093960"/>
</dbReference>
<evidence type="ECO:0000313" key="11">
    <source>
        <dbReference type="EMBL" id="AES67460.2"/>
    </source>
</evidence>
<dbReference type="InterPro" id="IPR055185">
    <property type="entry name" value="C2CH-4th_BIRD-IDD"/>
</dbReference>